<dbReference type="PANTHER" id="PTHR48046:SF6">
    <property type="entry name" value="GLYCOSYLTRANSFERASE"/>
    <property type="match status" value="1"/>
</dbReference>
<evidence type="ECO:0000313" key="8">
    <source>
        <dbReference type="RefSeq" id="XP_039124524.1"/>
    </source>
</evidence>
<protein>
    <recommendedName>
        <fullName evidence="5">Glycosyltransferase</fullName>
        <ecNumber evidence="5">2.4.1.-</ecNumber>
    </recommendedName>
</protein>
<dbReference type="PANTHER" id="PTHR48046">
    <property type="entry name" value="UDP-GLYCOSYLTRANSFERASE 72E1"/>
    <property type="match status" value="1"/>
</dbReference>
<organism evidence="6 8">
    <name type="scientific">Dioscorea cayennensis subsp. rotundata</name>
    <name type="common">White Guinea yam</name>
    <name type="synonym">Dioscorea rotundata</name>
    <dbReference type="NCBI Taxonomy" id="55577"/>
    <lineage>
        <taxon>Eukaryota</taxon>
        <taxon>Viridiplantae</taxon>
        <taxon>Streptophyta</taxon>
        <taxon>Embryophyta</taxon>
        <taxon>Tracheophyta</taxon>
        <taxon>Spermatophyta</taxon>
        <taxon>Magnoliopsida</taxon>
        <taxon>Liliopsida</taxon>
        <taxon>Dioscoreales</taxon>
        <taxon>Dioscoreaceae</taxon>
        <taxon>Dioscorea</taxon>
    </lineage>
</organism>
<dbReference type="Proteomes" id="UP001515500">
    <property type="component" value="Chromosome 5"/>
</dbReference>
<dbReference type="GO" id="GO:0008194">
    <property type="term" value="F:UDP-glycosyltransferase activity"/>
    <property type="evidence" value="ECO:0007669"/>
    <property type="project" value="InterPro"/>
</dbReference>
<dbReference type="PROSITE" id="PS00375">
    <property type="entry name" value="UDPGT"/>
    <property type="match status" value="1"/>
</dbReference>
<name>A0AB40BBS5_DIOCR</name>
<evidence type="ECO:0000313" key="6">
    <source>
        <dbReference type="Proteomes" id="UP001515500"/>
    </source>
</evidence>
<evidence type="ECO:0000256" key="3">
    <source>
        <dbReference type="ARBA" id="ARBA00022679"/>
    </source>
</evidence>
<evidence type="ECO:0000256" key="4">
    <source>
        <dbReference type="RuleBase" id="RU003718"/>
    </source>
</evidence>
<dbReference type="SUPFAM" id="SSF53756">
    <property type="entry name" value="UDP-Glycosyltransferase/glycogen phosphorylase"/>
    <property type="match status" value="1"/>
</dbReference>
<dbReference type="InterPro" id="IPR035595">
    <property type="entry name" value="UDP_glycos_trans_CS"/>
</dbReference>
<dbReference type="InterPro" id="IPR002213">
    <property type="entry name" value="UDP_glucos_trans"/>
</dbReference>
<dbReference type="FunFam" id="3.40.50.2000:FF:000051">
    <property type="entry name" value="Glycosyltransferase"/>
    <property type="match status" value="1"/>
</dbReference>
<dbReference type="AlphaFoldDB" id="A0AB40BBS5"/>
<dbReference type="Pfam" id="PF00201">
    <property type="entry name" value="UDPGT"/>
    <property type="match status" value="1"/>
</dbReference>
<dbReference type="GeneID" id="120260967"/>
<evidence type="ECO:0000256" key="2">
    <source>
        <dbReference type="ARBA" id="ARBA00022676"/>
    </source>
</evidence>
<dbReference type="Gene3D" id="3.40.50.2000">
    <property type="entry name" value="Glycogen Phosphorylase B"/>
    <property type="match status" value="2"/>
</dbReference>
<keyword evidence="3 4" id="KW-0808">Transferase</keyword>
<evidence type="ECO:0000256" key="1">
    <source>
        <dbReference type="ARBA" id="ARBA00009995"/>
    </source>
</evidence>
<keyword evidence="2 4" id="KW-0328">Glycosyltransferase</keyword>
<reference evidence="7 8" key="1">
    <citation type="submission" date="2025-04" db="UniProtKB">
        <authorList>
            <consortium name="RefSeq"/>
        </authorList>
    </citation>
    <scope>IDENTIFICATION</scope>
</reference>
<accession>A0AB40BBS5</accession>
<dbReference type="FunFam" id="3.40.50.2000:FF:000054">
    <property type="entry name" value="Glycosyltransferase"/>
    <property type="match status" value="1"/>
</dbReference>
<dbReference type="RefSeq" id="XP_039124522.1">
    <property type="nucleotide sequence ID" value="XM_039268588.1"/>
</dbReference>
<dbReference type="CDD" id="cd03784">
    <property type="entry name" value="GT1_Gtf-like"/>
    <property type="match status" value="1"/>
</dbReference>
<sequence length="476" mass="52446">MDGDDGAVRVVVLPPPGMGHLIPFGELAKKLVSRHSISVTFITFSKFASKAQKAFFDALPPTITSIHLPPDSLADIPSDARIETRLSIATLRSLPALRSILQTLQQNAHVVAFIADLFTTDAFTVSKQLGIPSFLFFPSNLFTLSLFLHLPELDASTTCEFRDLPEPLQLPGCVPMPGSELLHPIQDRSNDCYKWMVHHGRRFRDADAILVNTFKDIEQETAKIINKEDIKWPPVYLVGPLIQSCSPDIELVNCLSWLDKQPKESVLYVSFGSAGRLTCSQMKELACGLEMSGQRFLWVVRTPSDIESDANYFNSMIIDDPVAFLPEGFVERTKNVGLLVPSWAPQVQVLAHGATGGFLSHCGWNSTLESVMHGVPMIAWPLHAEQRMNAVMLTEVVKVALRPVVAADGIYKSEEIAKVVKALMMEGEEGKCVREKAKELHVGGTRALMEDGDSCQAIGELANKWTSKVLTSVHDS</sequence>
<dbReference type="RefSeq" id="XP_039124524.1">
    <property type="nucleotide sequence ID" value="XM_039268590.1"/>
</dbReference>
<keyword evidence="6" id="KW-1185">Reference proteome</keyword>
<evidence type="ECO:0000256" key="5">
    <source>
        <dbReference type="RuleBase" id="RU362057"/>
    </source>
</evidence>
<evidence type="ECO:0000313" key="7">
    <source>
        <dbReference type="RefSeq" id="XP_039124522.1"/>
    </source>
</evidence>
<dbReference type="EC" id="2.4.1.-" evidence="5"/>
<gene>
    <name evidence="7 8" type="primary">LOC120260967</name>
</gene>
<comment type="similarity">
    <text evidence="1 4">Belongs to the UDP-glycosyltransferase family.</text>
</comment>
<proteinExistence type="inferred from homology"/>